<reference evidence="4 5" key="1">
    <citation type="submission" date="2023-08" db="EMBL/GenBank/DDBJ databases">
        <title>Black Yeasts Isolated from many extreme environments.</title>
        <authorList>
            <person name="Coleine C."/>
            <person name="Stajich J.E."/>
            <person name="Selbmann L."/>
        </authorList>
    </citation>
    <scope>NUCLEOTIDE SEQUENCE [LARGE SCALE GENOMIC DNA]</scope>
    <source>
        <strain evidence="4 5">CCFEE 536</strain>
    </source>
</reference>
<evidence type="ECO:0008006" key="6">
    <source>
        <dbReference type="Google" id="ProtNLM"/>
    </source>
</evidence>
<evidence type="ECO:0000313" key="5">
    <source>
        <dbReference type="Proteomes" id="UP001357485"/>
    </source>
</evidence>
<feature type="compositionally biased region" description="Polar residues" evidence="1">
    <location>
        <begin position="898"/>
        <end position="910"/>
    </location>
</feature>
<feature type="compositionally biased region" description="Basic and acidic residues" evidence="1">
    <location>
        <begin position="10"/>
        <end position="35"/>
    </location>
</feature>
<dbReference type="Proteomes" id="UP001357485">
    <property type="component" value="Unassembled WGS sequence"/>
</dbReference>
<dbReference type="InterPro" id="IPR000904">
    <property type="entry name" value="Sec7_dom"/>
</dbReference>
<dbReference type="SMART" id="SM00222">
    <property type="entry name" value="Sec7"/>
    <property type="match status" value="1"/>
</dbReference>
<feature type="compositionally biased region" description="Polar residues" evidence="1">
    <location>
        <begin position="917"/>
        <end position="929"/>
    </location>
</feature>
<feature type="region of interest" description="Disordered" evidence="1">
    <location>
        <begin position="1031"/>
        <end position="1180"/>
    </location>
</feature>
<feature type="compositionally biased region" description="Polar residues" evidence="1">
    <location>
        <begin position="1071"/>
        <end position="1095"/>
    </location>
</feature>
<feature type="compositionally biased region" description="Low complexity" evidence="1">
    <location>
        <begin position="1345"/>
        <end position="1354"/>
    </location>
</feature>
<dbReference type="InterPro" id="IPR023394">
    <property type="entry name" value="Sec7_C_sf"/>
</dbReference>
<feature type="compositionally biased region" description="Basic and acidic residues" evidence="1">
    <location>
        <begin position="1272"/>
        <end position="1282"/>
    </location>
</feature>
<dbReference type="Pfam" id="PF01369">
    <property type="entry name" value="Sec7"/>
    <property type="match status" value="1"/>
</dbReference>
<feature type="region of interest" description="Disordered" evidence="1">
    <location>
        <begin position="1317"/>
        <end position="1447"/>
    </location>
</feature>
<feature type="compositionally biased region" description="Polar residues" evidence="1">
    <location>
        <begin position="1132"/>
        <end position="1160"/>
    </location>
</feature>
<dbReference type="SUPFAM" id="SSF50729">
    <property type="entry name" value="PH domain-like"/>
    <property type="match status" value="1"/>
</dbReference>
<dbReference type="PANTHER" id="PTHR10663:SF405">
    <property type="entry name" value="ARF GUANINE NUCLEOTIDE EXCHANGE FACTOR SYT1"/>
    <property type="match status" value="1"/>
</dbReference>
<dbReference type="Pfam" id="PF00169">
    <property type="entry name" value="PH"/>
    <property type="match status" value="1"/>
</dbReference>
<feature type="compositionally biased region" description="Low complexity" evidence="1">
    <location>
        <begin position="1114"/>
        <end position="1126"/>
    </location>
</feature>
<organism evidence="4 5">
    <name type="scientific">Cryomyces antarcticus</name>
    <dbReference type="NCBI Taxonomy" id="329879"/>
    <lineage>
        <taxon>Eukaryota</taxon>
        <taxon>Fungi</taxon>
        <taxon>Dikarya</taxon>
        <taxon>Ascomycota</taxon>
        <taxon>Pezizomycotina</taxon>
        <taxon>Dothideomycetes</taxon>
        <taxon>Dothideomycetes incertae sedis</taxon>
        <taxon>Cryomyces</taxon>
    </lineage>
</organism>
<proteinExistence type="predicted"/>
<feature type="domain" description="PH" evidence="2">
    <location>
        <begin position="758"/>
        <end position="887"/>
    </location>
</feature>
<feature type="compositionally biased region" description="Basic and acidic residues" evidence="1">
    <location>
        <begin position="193"/>
        <end position="205"/>
    </location>
</feature>
<dbReference type="PROSITE" id="PS50003">
    <property type="entry name" value="PH_DOMAIN"/>
    <property type="match status" value="1"/>
</dbReference>
<feature type="region of interest" description="Disordered" evidence="1">
    <location>
        <begin position="1202"/>
        <end position="1283"/>
    </location>
</feature>
<feature type="region of interest" description="Disordered" evidence="1">
    <location>
        <begin position="898"/>
        <end position="930"/>
    </location>
</feature>
<evidence type="ECO:0000259" key="3">
    <source>
        <dbReference type="PROSITE" id="PS50190"/>
    </source>
</evidence>
<feature type="region of interest" description="Disordered" evidence="1">
    <location>
        <begin position="280"/>
        <end position="428"/>
    </location>
</feature>
<dbReference type="InterPro" id="IPR035999">
    <property type="entry name" value="Sec7_dom_sf"/>
</dbReference>
<feature type="compositionally biased region" description="Polar residues" evidence="1">
    <location>
        <begin position="300"/>
        <end position="320"/>
    </location>
</feature>
<dbReference type="PANTHER" id="PTHR10663">
    <property type="entry name" value="GUANYL-NUCLEOTIDE EXCHANGE FACTOR"/>
    <property type="match status" value="1"/>
</dbReference>
<feature type="compositionally biased region" description="Acidic residues" evidence="1">
    <location>
        <begin position="1333"/>
        <end position="1344"/>
    </location>
</feature>
<dbReference type="InterPro" id="IPR011993">
    <property type="entry name" value="PH-like_dom_sf"/>
</dbReference>
<accession>A0ABR0KTI5</accession>
<feature type="compositionally biased region" description="Low complexity" evidence="1">
    <location>
        <begin position="125"/>
        <end position="135"/>
    </location>
</feature>
<dbReference type="SUPFAM" id="SSF48425">
    <property type="entry name" value="Sec7 domain"/>
    <property type="match status" value="1"/>
</dbReference>
<feature type="compositionally biased region" description="Polar residues" evidence="1">
    <location>
        <begin position="56"/>
        <end position="73"/>
    </location>
</feature>
<dbReference type="PROSITE" id="PS50190">
    <property type="entry name" value="SEC7"/>
    <property type="match status" value="1"/>
</dbReference>
<dbReference type="EMBL" id="JAVRRA010024776">
    <property type="protein sequence ID" value="KAK5129395.1"/>
    <property type="molecule type" value="Genomic_DNA"/>
</dbReference>
<sequence>MPLKALRPGQSDRDLRRRSTFDFFRHNEELPRADPTKNASASNFLSPDRALLVRPKTSSNDGISSGSELGTSSEDQRPNTPPVQALTANTRRFSMLRFRHASDSQLSTRAKAQAMKDPVPPIPAAPSIVTTAPPTNNTERPSKRKQRFLPFHRSKLSSESGDSSHSPRRKSADNRQSNDSRWSQDVASLGIGKLRDPRLDLDEPNRFSTASASRIQVAPPAYGDETNSSLALPVSRLSESSRSDGSADHVTYATTTTTHTVQTTTTFFRLPRRNKRTSLFPLPVKISPPDIPNATPATPRASTGAASSSFPHHSPTTDTPPLTALRRPPDWNEREIEHPSPLPSPSALGRSSLSFVAPGSTLFRKNSTTSAHSARSSPALDPPMKFPGLRNRSSTMSFLNRKSGEASPSTPPTPPTQSSGRNSTSTGRASFGTLLSMARFRQMSEPHSPQHGSVGFGLPGNSDVNSKNNSFAMSREAFVIPEREEGDTPVKYLERLEQAVSRRVIASILSKTNDPFAHSVLRSYMRKFAFFGEPIDMAVRKLLMEAELPKETQQIDRVVQGFADRYHECNPGIYISSDQAYYIAFSLIILQTDVFNKNNKRKMQRLDYIKNTSRDQDISDEILGCFYDNISYTPFIHIDDDIDINGERIPPHKLKKTSTRGTLTDPIKKPSGPIDPYNLILEKKLDILRPSLKDSINMDDPYSYLGTAVSLDLQSLQSTFFKSGVLQVLSVRSRPDAFTTQATIDNPGEAQAGVVDIKVTKVGILWRKSVKKKKTRSPWQEWGAILTGSQLYFFKNAGWVRSLVHQHDVHEKHGHNDTPVVFKPALHEFKPDALMKTDDAVALRDSSYTKHKNAFVFVRHGGQEELFLADNEGEMNDWLGKINYAAAFRSAGVRMRGLQSTSTQEAQNGQESRKPDASSTIKSVQTPTGEVTIRSGKIDSQLARQILTARRQIMNQRILEAEKEIADSNGRLEIMLRIARHLQILAPIQPKTRELVISAAARLDANLKWKRRDLWRVKCHRDILQLDLDEEQRSVSDTSTASEVQAAPSGSSPTAAAKKGGLSRLSSKSSIITNANQSPRSPVTTVRLDPTSSRNGDAGFGDDFLKTPPEQASPPQLQLPWHLPPLSMDPQRGQQTYHRGSIASSTALSPQSARPNSLAHQSSTSSVRNQVSSPVMSDTASRLATPIAGVDDREQEILAQAGLLAENEKRPETASESDRDFTPSGFKTGTPGTRSKVRRSLHKTLRETRITSGHSHRRGKDSSSSAMTADTGSEKLENEGLSRAKGSFTVHGKKASVITFGSEWQNMTAEDRLKVRKQGHGDGDAPFAVPNAIDDESTAAEDGDSTASHSTATARSWTRDADVPAAYSRAREYDGPDYFSPREELEQPQMLRHTVLRSHSRSTDASSILEKGDEEDARFAQHTPTGHGEEREEPERLGSPRMQVVKG</sequence>
<feature type="domain" description="SEC7" evidence="3">
    <location>
        <begin position="467"/>
        <end position="633"/>
    </location>
</feature>
<feature type="compositionally biased region" description="Basic residues" evidence="1">
    <location>
        <begin position="142"/>
        <end position="155"/>
    </location>
</feature>
<feature type="compositionally biased region" description="Basic and acidic residues" evidence="1">
    <location>
        <begin position="1369"/>
        <end position="1385"/>
    </location>
</feature>
<feature type="region of interest" description="Disordered" evidence="1">
    <location>
        <begin position="102"/>
        <end position="248"/>
    </location>
</feature>
<dbReference type="InterPro" id="IPR001849">
    <property type="entry name" value="PH_domain"/>
</dbReference>
<feature type="compositionally biased region" description="Low complexity" evidence="1">
    <location>
        <begin position="1046"/>
        <end position="1070"/>
    </location>
</feature>
<keyword evidence="5" id="KW-1185">Reference proteome</keyword>
<name>A0ABR0KTI5_9PEZI</name>
<feature type="compositionally biased region" description="Polar residues" evidence="1">
    <location>
        <begin position="391"/>
        <end position="400"/>
    </location>
</feature>
<feature type="compositionally biased region" description="Basic and acidic residues" evidence="1">
    <location>
        <begin position="327"/>
        <end position="338"/>
    </location>
</feature>
<evidence type="ECO:0000256" key="1">
    <source>
        <dbReference type="SAM" id="MobiDB-lite"/>
    </source>
</evidence>
<feature type="compositionally biased region" description="Basic and acidic residues" evidence="1">
    <location>
        <begin position="1206"/>
        <end position="1221"/>
    </location>
</feature>
<evidence type="ECO:0000259" key="2">
    <source>
        <dbReference type="PROSITE" id="PS50003"/>
    </source>
</evidence>
<evidence type="ECO:0000313" key="4">
    <source>
        <dbReference type="EMBL" id="KAK5129395.1"/>
    </source>
</evidence>
<feature type="compositionally biased region" description="Basic and acidic residues" evidence="1">
    <location>
        <begin position="1427"/>
        <end position="1438"/>
    </location>
</feature>
<dbReference type="Gene3D" id="1.10.1000.11">
    <property type="entry name" value="Arf Nucleotide-binding Site Opener,domain 2"/>
    <property type="match status" value="1"/>
</dbReference>
<feature type="region of interest" description="Disordered" evidence="1">
    <location>
        <begin position="1"/>
        <end position="90"/>
    </location>
</feature>
<feature type="region of interest" description="Disordered" evidence="1">
    <location>
        <begin position="649"/>
        <end position="668"/>
    </location>
</feature>
<gene>
    <name evidence="4" type="ORF">LTR16_002189</name>
</gene>
<feature type="compositionally biased region" description="Low complexity" evidence="1">
    <location>
        <begin position="1161"/>
        <end position="1173"/>
    </location>
</feature>
<dbReference type="SMART" id="SM00233">
    <property type="entry name" value="PH"/>
    <property type="match status" value="1"/>
</dbReference>
<feature type="compositionally biased region" description="Polar residues" evidence="1">
    <location>
        <begin position="1262"/>
        <end position="1271"/>
    </location>
</feature>
<protein>
    <recommendedName>
        <fullName evidence="6">SEC7 domain-containing protein</fullName>
    </recommendedName>
</protein>
<feature type="compositionally biased region" description="Polar residues" evidence="1">
    <location>
        <begin position="363"/>
        <end position="376"/>
    </location>
</feature>
<dbReference type="Gene3D" id="2.30.29.30">
    <property type="entry name" value="Pleckstrin-homology domain (PH domain)/Phosphotyrosine-binding domain (PTB)"/>
    <property type="match status" value="1"/>
</dbReference>
<comment type="caution">
    <text evidence="4">The sequence shown here is derived from an EMBL/GenBank/DDBJ whole genome shotgun (WGS) entry which is preliminary data.</text>
</comment>